<reference evidence="2 3" key="1">
    <citation type="submission" date="2020-08" db="EMBL/GenBank/DDBJ databases">
        <title>Acidobacteriota in marine sediments use diverse sulfur dissimilation pathways.</title>
        <authorList>
            <person name="Wasmund K."/>
        </authorList>
    </citation>
    <scope>NUCLEOTIDE SEQUENCE [LARGE SCALE GENOMIC DNA]</scope>
    <source>
        <strain evidence="2">MAG AM4</strain>
    </source>
</reference>
<dbReference type="GO" id="GO:0005975">
    <property type="term" value="P:carbohydrate metabolic process"/>
    <property type="evidence" value="ECO:0007669"/>
    <property type="project" value="InterPro"/>
</dbReference>
<comment type="caution">
    <text evidence="2">The sequence shown here is derived from an EMBL/GenBank/DDBJ whole genome shotgun (WGS) entry which is preliminary data.</text>
</comment>
<dbReference type="GO" id="GO:0016810">
    <property type="term" value="F:hydrolase activity, acting on carbon-nitrogen (but not peptide) bonds"/>
    <property type="evidence" value="ECO:0007669"/>
    <property type="project" value="InterPro"/>
</dbReference>
<dbReference type="Pfam" id="PF01522">
    <property type="entry name" value="Polysacc_deac_1"/>
    <property type="match status" value="1"/>
</dbReference>
<dbReference type="InterPro" id="IPR045235">
    <property type="entry name" value="PuuE_HpPgdA-like"/>
</dbReference>
<dbReference type="InterPro" id="IPR022560">
    <property type="entry name" value="DUF3473"/>
</dbReference>
<dbReference type="CDD" id="cd10941">
    <property type="entry name" value="CE4_PuuE_HpPgdA_like_2"/>
    <property type="match status" value="1"/>
</dbReference>
<dbReference type="InterPro" id="IPR002509">
    <property type="entry name" value="NODB_dom"/>
</dbReference>
<proteinExistence type="predicted"/>
<dbReference type="InterPro" id="IPR014344">
    <property type="entry name" value="XrtA_polysacc_deacetyl"/>
</dbReference>
<dbReference type="InterPro" id="IPR011330">
    <property type="entry name" value="Glyco_hydro/deAcase_b/a-brl"/>
</dbReference>
<dbReference type="SUPFAM" id="SSF88713">
    <property type="entry name" value="Glycoside hydrolase/deacetylase"/>
    <property type="match status" value="1"/>
</dbReference>
<protein>
    <submittedName>
        <fullName evidence="2">DUF3473 domain-containing protein</fullName>
    </submittedName>
</protein>
<dbReference type="Gene3D" id="3.20.20.370">
    <property type="entry name" value="Glycoside hydrolase/deacetylase"/>
    <property type="match status" value="1"/>
</dbReference>
<evidence type="ECO:0000259" key="1">
    <source>
        <dbReference type="PROSITE" id="PS51677"/>
    </source>
</evidence>
<dbReference type="Proteomes" id="UP000648239">
    <property type="component" value="Unassembled WGS sequence"/>
</dbReference>
<organism evidence="2 3">
    <name type="scientific">Candidatus Polarisedimenticola svalbardensis</name>
    <dbReference type="NCBI Taxonomy" id="2886004"/>
    <lineage>
        <taxon>Bacteria</taxon>
        <taxon>Pseudomonadati</taxon>
        <taxon>Acidobacteriota</taxon>
        <taxon>Candidatus Polarisedimenticolia</taxon>
        <taxon>Candidatus Polarisedimenticolales</taxon>
        <taxon>Candidatus Polarisedimenticolaceae</taxon>
        <taxon>Candidatus Polarisedimenticola</taxon>
    </lineage>
</organism>
<feature type="domain" description="NodB homology" evidence="1">
    <location>
        <begin position="32"/>
        <end position="305"/>
    </location>
</feature>
<gene>
    <name evidence="2" type="ORF">IFK94_11960</name>
</gene>
<dbReference type="PANTHER" id="PTHR47561:SF1">
    <property type="entry name" value="POLYSACCHARIDE DEACETYLASE FAMILY PROTEIN (AFU_ORTHOLOGUE AFUA_6G05030)"/>
    <property type="match status" value="1"/>
</dbReference>
<sequence>MPTTEPTDNAGANNSRVLNAIAVDVEEHFQVSAFEGVVDRDRWAGMASRVVANTDRLLELFDDTGVQATFFILGWVAERHGGLVRRIAESGHEIGSHGYSHRLIYNQTPSEFRSETELSRKILEDASGMAVEGYRAASFSIVPENVWALDILAENGFQYDSSLFPVIHDRYGFRGIPRHPFRLRTPSGATLAEVPPSTLPIGGMTLPVAGGGYLRFYPYAMTRWAVDRLNRKENIPANVYIHPWEVDPEQPRIRSAPLRSRFRHYVNLGTTQEKVRKLLETFRFGPLSRVLEEYGDLEEMAVGSS</sequence>
<dbReference type="EMBL" id="JACXWD010000045">
    <property type="protein sequence ID" value="MBD3868832.1"/>
    <property type="molecule type" value="Genomic_DNA"/>
</dbReference>
<evidence type="ECO:0000313" key="2">
    <source>
        <dbReference type="EMBL" id="MBD3868832.1"/>
    </source>
</evidence>
<dbReference type="AlphaFoldDB" id="A0A8J7CDI7"/>
<evidence type="ECO:0000313" key="3">
    <source>
        <dbReference type="Proteomes" id="UP000648239"/>
    </source>
</evidence>
<name>A0A8J7CDI7_9BACT</name>
<dbReference type="NCBIfam" id="TIGR03006">
    <property type="entry name" value="pepcterm_polyde"/>
    <property type="match status" value="1"/>
</dbReference>
<accession>A0A8J7CDI7</accession>
<dbReference type="PANTHER" id="PTHR47561">
    <property type="entry name" value="POLYSACCHARIDE DEACETYLASE FAMILY PROTEIN (AFU_ORTHOLOGUE AFUA_6G05030)"/>
    <property type="match status" value="1"/>
</dbReference>
<dbReference type="PROSITE" id="PS51677">
    <property type="entry name" value="NODB"/>
    <property type="match status" value="1"/>
</dbReference>
<dbReference type="Pfam" id="PF11959">
    <property type="entry name" value="DUF3473"/>
    <property type="match status" value="1"/>
</dbReference>